<protein>
    <submittedName>
        <fullName evidence="1">Uncharacterized protein</fullName>
    </submittedName>
</protein>
<sequence length="62" mass="7071">MDQNKTECPKCKSSEKVIKIVYGKPTAALVEQADRKEIILGGCRLSENPDNWYCQTCSHKFH</sequence>
<dbReference type="InParanoid" id="I7MKC2"/>
<dbReference type="OrthoDB" id="548559at2759"/>
<dbReference type="GeneID" id="7839054"/>
<evidence type="ECO:0000313" key="1">
    <source>
        <dbReference type="EMBL" id="EAR98149.1"/>
    </source>
</evidence>
<dbReference type="KEGG" id="tet:TTHERM_00343480"/>
<evidence type="ECO:0000313" key="2">
    <source>
        <dbReference type="Proteomes" id="UP000009168"/>
    </source>
</evidence>
<organism evidence="1 2">
    <name type="scientific">Tetrahymena thermophila (strain SB210)</name>
    <dbReference type="NCBI Taxonomy" id="312017"/>
    <lineage>
        <taxon>Eukaryota</taxon>
        <taxon>Sar</taxon>
        <taxon>Alveolata</taxon>
        <taxon>Ciliophora</taxon>
        <taxon>Intramacronucleata</taxon>
        <taxon>Oligohymenophorea</taxon>
        <taxon>Hymenostomatida</taxon>
        <taxon>Tetrahymenina</taxon>
        <taxon>Tetrahymenidae</taxon>
        <taxon>Tetrahymena</taxon>
    </lineage>
</organism>
<dbReference type="HOGENOM" id="CLU_193687_1_0_1"/>
<dbReference type="OMA" id="CVIYANS"/>
<name>I7MKC2_TETTS</name>
<accession>I7MKC2</accession>
<dbReference type="Proteomes" id="UP000009168">
    <property type="component" value="Unassembled WGS sequence"/>
</dbReference>
<gene>
    <name evidence="1" type="ORF">TTHERM_00343480</name>
</gene>
<proteinExistence type="predicted"/>
<dbReference type="RefSeq" id="XP_001018394.1">
    <property type="nucleotide sequence ID" value="XM_001018394.3"/>
</dbReference>
<dbReference type="AlphaFoldDB" id="I7MKC2"/>
<keyword evidence="2" id="KW-1185">Reference proteome</keyword>
<dbReference type="EMBL" id="GG662654">
    <property type="protein sequence ID" value="EAR98149.1"/>
    <property type="molecule type" value="Genomic_DNA"/>
</dbReference>
<reference evidence="2" key="1">
    <citation type="journal article" date="2006" name="PLoS Biol.">
        <title>Macronuclear genome sequence of the ciliate Tetrahymena thermophila, a model eukaryote.</title>
        <authorList>
            <person name="Eisen J.A."/>
            <person name="Coyne R.S."/>
            <person name="Wu M."/>
            <person name="Wu D."/>
            <person name="Thiagarajan M."/>
            <person name="Wortman J.R."/>
            <person name="Badger J.H."/>
            <person name="Ren Q."/>
            <person name="Amedeo P."/>
            <person name="Jones K.M."/>
            <person name="Tallon L.J."/>
            <person name="Delcher A.L."/>
            <person name="Salzberg S.L."/>
            <person name="Silva J.C."/>
            <person name="Haas B.J."/>
            <person name="Majoros W.H."/>
            <person name="Farzad M."/>
            <person name="Carlton J.M."/>
            <person name="Smith R.K. Jr."/>
            <person name="Garg J."/>
            <person name="Pearlman R.E."/>
            <person name="Karrer K.M."/>
            <person name="Sun L."/>
            <person name="Manning G."/>
            <person name="Elde N.C."/>
            <person name="Turkewitz A.P."/>
            <person name="Asai D.J."/>
            <person name="Wilkes D.E."/>
            <person name="Wang Y."/>
            <person name="Cai H."/>
            <person name="Collins K."/>
            <person name="Stewart B.A."/>
            <person name="Lee S.R."/>
            <person name="Wilamowska K."/>
            <person name="Weinberg Z."/>
            <person name="Ruzzo W.L."/>
            <person name="Wloga D."/>
            <person name="Gaertig J."/>
            <person name="Frankel J."/>
            <person name="Tsao C.-C."/>
            <person name="Gorovsky M.A."/>
            <person name="Keeling P.J."/>
            <person name="Waller R.F."/>
            <person name="Patron N.J."/>
            <person name="Cherry J.M."/>
            <person name="Stover N.A."/>
            <person name="Krieger C.J."/>
            <person name="del Toro C."/>
            <person name="Ryder H.F."/>
            <person name="Williamson S.C."/>
            <person name="Barbeau R.A."/>
            <person name="Hamilton E.P."/>
            <person name="Orias E."/>
        </authorList>
    </citation>
    <scope>NUCLEOTIDE SEQUENCE [LARGE SCALE GENOMIC DNA]</scope>
    <source>
        <strain evidence="2">SB210</strain>
    </source>
</reference>